<keyword evidence="1" id="KW-0472">Membrane</keyword>
<evidence type="ECO:0000313" key="3">
    <source>
        <dbReference type="EMBL" id="AWB66670.1"/>
    </source>
</evidence>
<feature type="transmembrane region" description="Helical" evidence="1">
    <location>
        <begin position="119"/>
        <end position="144"/>
    </location>
</feature>
<reference evidence="3 4" key="1">
    <citation type="submission" date="2018-01" db="EMBL/GenBank/DDBJ databases">
        <title>Genome sequence of a Cantenovulum-like bacteria.</title>
        <authorList>
            <person name="Tan W.R."/>
            <person name="Lau N.-S."/>
            <person name="Go F."/>
            <person name="Amirul A.-A.A."/>
        </authorList>
    </citation>
    <scope>NUCLEOTIDE SEQUENCE [LARGE SCALE GENOMIC DNA]</scope>
    <source>
        <strain evidence="3 4">CCB-QB4</strain>
    </source>
</reference>
<dbReference type="Proteomes" id="UP000244441">
    <property type="component" value="Chromosome"/>
</dbReference>
<name>A0A2S0VRF7_9ALTE</name>
<keyword evidence="1" id="KW-1133">Transmembrane helix</keyword>
<dbReference type="RefSeq" id="WP_108602728.1">
    <property type="nucleotide sequence ID" value="NZ_CP026604.1"/>
</dbReference>
<dbReference type="AlphaFoldDB" id="A0A2S0VRF7"/>
<dbReference type="Pfam" id="PF13385">
    <property type="entry name" value="Laminin_G_3"/>
    <property type="match status" value="1"/>
</dbReference>
<evidence type="ECO:0000259" key="2">
    <source>
        <dbReference type="Pfam" id="PF04773"/>
    </source>
</evidence>
<dbReference type="InterPro" id="IPR006860">
    <property type="entry name" value="FecR"/>
</dbReference>
<evidence type="ECO:0000256" key="1">
    <source>
        <dbReference type="SAM" id="Phobius"/>
    </source>
</evidence>
<dbReference type="EMBL" id="CP026604">
    <property type="protein sequence ID" value="AWB66670.1"/>
    <property type="molecule type" value="Genomic_DNA"/>
</dbReference>
<dbReference type="InterPro" id="IPR012373">
    <property type="entry name" value="Ferrdict_sens_TM"/>
</dbReference>
<dbReference type="OrthoDB" id="275800at2"/>
<keyword evidence="4" id="KW-1185">Reference proteome</keyword>
<dbReference type="GO" id="GO:0016989">
    <property type="term" value="F:sigma factor antagonist activity"/>
    <property type="evidence" value="ECO:0007669"/>
    <property type="project" value="TreeGrafter"/>
</dbReference>
<feature type="domain" description="FecR protein" evidence="2">
    <location>
        <begin position="197"/>
        <end position="277"/>
    </location>
</feature>
<dbReference type="Gene3D" id="2.60.120.200">
    <property type="match status" value="1"/>
</dbReference>
<sequence>MSSNNDSQKRFDELLCLVVEEQATTEQITELLDIAEHDAELKHKLKAQLEIDFLLSQVEQTEQKANVFVDAVLQASASESQIKDFEKQVIGAIQAEADAAKQQALRQEQQNQTPIDNKVVYLPWAISGFSMAACVLLSVLFFFYGGRPITVAPMAQVPVVEVEDNGVAVVVNTVANKRDYRIGQTISPGKLKIEQGFMELEFYNGAQLKIAGPAELEVISAQRVKLLSGKVMTDVPHVAIGFTIDTPNSEVVDLGTAIGVSVDENGQSQVHVFDGLIEAVDKDGNKQQIAKGEALNIDAPKMSEWQQTKAKAGQFSEFSEIADLTVFAIDQKHQRWLEMRDLIIQEPSLVAYYDFEKDSSKPRILKNVANTSEEFNGAIVGAKWAAGPWPGKSSLDFKRSSDRVRVDIDGRFDEFTLAAWVKIDSLDRTFSALLLTDGYRPGDMHWQLGQFGQSRHGLIVLGLAATLEQKGAYKGRNYNYAPFFSVADSGTWYHLATSVSQNSKEVKTYINGELVKRQPLLYFSDFWRIEKANIANWNSKKNANPLRNLNGSMAEMMIFSRALGDDEVAQIALKD</sequence>
<gene>
    <name evidence="3" type="ORF">C2869_09610</name>
</gene>
<dbReference type="PANTHER" id="PTHR30273:SF2">
    <property type="entry name" value="PROTEIN FECR"/>
    <property type="match status" value="1"/>
</dbReference>
<keyword evidence="1" id="KW-0812">Transmembrane</keyword>
<protein>
    <recommendedName>
        <fullName evidence="2">FecR protein domain-containing protein</fullName>
    </recommendedName>
</protein>
<dbReference type="InterPro" id="IPR013320">
    <property type="entry name" value="ConA-like_dom_sf"/>
</dbReference>
<proteinExistence type="predicted"/>
<dbReference type="PANTHER" id="PTHR30273">
    <property type="entry name" value="PERIPLASMIC SIGNAL SENSOR AND SIGMA FACTOR ACTIVATOR FECR-RELATED"/>
    <property type="match status" value="1"/>
</dbReference>
<accession>A0A2S0VRF7</accession>
<dbReference type="KEGG" id="cate:C2869_09610"/>
<dbReference type="Pfam" id="PF04773">
    <property type="entry name" value="FecR"/>
    <property type="match status" value="1"/>
</dbReference>
<organism evidence="3 4">
    <name type="scientific">Saccharobesus litoralis</name>
    <dbReference type="NCBI Taxonomy" id="2172099"/>
    <lineage>
        <taxon>Bacteria</taxon>
        <taxon>Pseudomonadati</taxon>
        <taxon>Pseudomonadota</taxon>
        <taxon>Gammaproteobacteria</taxon>
        <taxon>Alteromonadales</taxon>
        <taxon>Alteromonadaceae</taxon>
        <taxon>Saccharobesus</taxon>
    </lineage>
</organism>
<evidence type="ECO:0000313" key="4">
    <source>
        <dbReference type="Proteomes" id="UP000244441"/>
    </source>
</evidence>
<dbReference type="Gene3D" id="2.60.120.1440">
    <property type="match status" value="1"/>
</dbReference>
<dbReference type="SUPFAM" id="SSF49899">
    <property type="entry name" value="Concanavalin A-like lectins/glucanases"/>
    <property type="match status" value="1"/>
</dbReference>